<accession>A0A3N0V8Q6</accession>
<keyword evidence="2 5" id="KW-0812">Transmembrane</keyword>
<feature type="transmembrane region" description="Helical" evidence="5">
    <location>
        <begin position="138"/>
        <end position="158"/>
    </location>
</feature>
<gene>
    <name evidence="7" type="ORF">ED208_12150</name>
</gene>
<comment type="caution">
    <text evidence="7">The sequence shown here is derived from an EMBL/GenBank/DDBJ whole genome shotgun (WGS) entry which is preliminary data.</text>
</comment>
<organism evidence="7 8">
    <name type="scientific">Stagnimonas aquatica</name>
    <dbReference type="NCBI Taxonomy" id="2689987"/>
    <lineage>
        <taxon>Bacteria</taxon>
        <taxon>Pseudomonadati</taxon>
        <taxon>Pseudomonadota</taxon>
        <taxon>Gammaproteobacteria</taxon>
        <taxon>Nevskiales</taxon>
        <taxon>Nevskiaceae</taxon>
        <taxon>Stagnimonas</taxon>
    </lineage>
</organism>
<dbReference type="AlphaFoldDB" id="A0A3N0V8Q6"/>
<feature type="transmembrane region" description="Helical" evidence="5">
    <location>
        <begin position="85"/>
        <end position="107"/>
    </location>
</feature>
<dbReference type="InterPro" id="IPR007016">
    <property type="entry name" value="O-antigen_ligase-rel_domated"/>
</dbReference>
<sequence length="421" mass="45536">MLTATKGESEMAGDPGKTLFRVEPHVSYFITMLLALVMAFAASPALNLGGTRAIPAMLVCGLSSIGVTLFMLVRHDVPVARGLMTCYLALVVSASFSLIGGGLSGATPSLPKFLVLNYQYLFMLVAYVLAAHVDFERLLLWVTAWGAAFGLLVFLQSAGVVPGANAEPIMGSAFRRGQLFFDQPNGTAAYLAIMLPLTFAIKTPHLGWKRLVWPIRGLLVLGLMSAFSRSAMAAIIVGGICAWFLRDGALVLSRRLLFALSFFLFCTLSLNAKVYELVELLTVGGSVLENDFSAVERLGLGSAGIQMFYAHPWFGVGIGNYPEVLGHYDSRLDSALGMPHNAVIHFACEQGFLGLVAFFIMVILGIFWSSGSDSKLSPILAWSFWTAVANSLFGWPFIHGIGELLMLIIGFMAFHARRTDL</sequence>
<feature type="transmembrane region" description="Helical" evidence="5">
    <location>
        <begin position="113"/>
        <end position="131"/>
    </location>
</feature>
<evidence type="ECO:0000259" key="6">
    <source>
        <dbReference type="Pfam" id="PF04932"/>
    </source>
</evidence>
<evidence type="ECO:0000256" key="4">
    <source>
        <dbReference type="ARBA" id="ARBA00023136"/>
    </source>
</evidence>
<dbReference type="GO" id="GO:0016874">
    <property type="term" value="F:ligase activity"/>
    <property type="evidence" value="ECO:0007669"/>
    <property type="project" value="UniProtKB-KW"/>
</dbReference>
<dbReference type="Proteomes" id="UP000282106">
    <property type="component" value="Unassembled WGS sequence"/>
</dbReference>
<name>A0A3N0V8Q6_9GAMM</name>
<feature type="transmembrane region" description="Helical" evidence="5">
    <location>
        <begin position="52"/>
        <end position="73"/>
    </location>
</feature>
<feature type="domain" description="O-antigen ligase-related" evidence="6">
    <location>
        <begin position="218"/>
        <end position="359"/>
    </location>
</feature>
<keyword evidence="8" id="KW-1185">Reference proteome</keyword>
<dbReference type="InParanoid" id="A0A3N0V8Q6"/>
<evidence type="ECO:0000313" key="7">
    <source>
        <dbReference type="EMBL" id="ROH89153.1"/>
    </source>
</evidence>
<feature type="transmembrane region" description="Helical" evidence="5">
    <location>
        <begin position="218"/>
        <end position="245"/>
    </location>
</feature>
<evidence type="ECO:0000256" key="5">
    <source>
        <dbReference type="SAM" id="Phobius"/>
    </source>
</evidence>
<dbReference type="RefSeq" id="WP_123212175.1">
    <property type="nucleotide sequence ID" value="NZ_RJVO01000005.1"/>
</dbReference>
<feature type="transmembrane region" description="Helical" evidence="5">
    <location>
        <begin position="392"/>
        <end position="414"/>
    </location>
</feature>
<comment type="subcellular location">
    <subcellularLocation>
        <location evidence="1">Membrane</location>
        <topology evidence="1">Multi-pass membrane protein</topology>
    </subcellularLocation>
</comment>
<keyword evidence="4 5" id="KW-0472">Membrane</keyword>
<feature type="transmembrane region" description="Helical" evidence="5">
    <location>
        <begin position="251"/>
        <end position="270"/>
    </location>
</feature>
<keyword evidence="7" id="KW-0436">Ligase</keyword>
<evidence type="ECO:0000256" key="2">
    <source>
        <dbReference type="ARBA" id="ARBA00022692"/>
    </source>
</evidence>
<feature type="transmembrane region" description="Helical" evidence="5">
    <location>
        <begin position="26"/>
        <end position="46"/>
    </location>
</feature>
<dbReference type="EMBL" id="RJVO01000005">
    <property type="protein sequence ID" value="ROH89153.1"/>
    <property type="molecule type" value="Genomic_DNA"/>
</dbReference>
<dbReference type="Pfam" id="PF04932">
    <property type="entry name" value="Wzy_C"/>
    <property type="match status" value="1"/>
</dbReference>
<reference evidence="7 8" key="1">
    <citation type="submission" date="2018-10" db="EMBL/GenBank/DDBJ databases">
        <authorList>
            <person name="Chen W.-M."/>
        </authorList>
    </citation>
    <scope>NUCLEOTIDE SEQUENCE [LARGE SCALE GENOMIC DNA]</scope>
    <source>
        <strain evidence="7 8">THS-13</strain>
    </source>
</reference>
<feature type="transmembrane region" description="Helical" evidence="5">
    <location>
        <begin position="188"/>
        <end position="206"/>
    </location>
</feature>
<evidence type="ECO:0000256" key="3">
    <source>
        <dbReference type="ARBA" id="ARBA00022989"/>
    </source>
</evidence>
<evidence type="ECO:0000256" key="1">
    <source>
        <dbReference type="ARBA" id="ARBA00004141"/>
    </source>
</evidence>
<keyword evidence="3 5" id="KW-1133">Transmembrane helix</keyword>
<protein>
    <submittedName>
        <fullName evidence="7">O-antigen ligase family protein</fullName>
    </submittedName>
</protein>
<feature type="transmembrane region" description="Helical" evidence="5">
    <location>
        <begin position="352"/>
        <end position="372"/>
    </location>
</feature>
<dbReference type="InterPro" id="IPR051533">
    <property type="entry name" value="WaaL-like"/>
</dbReference>
<dbReference type="PANTHER" id="PTHR37422">
    <property type="entry name" value="TEICHURONIC ACID BIOSYNTHESIS PROTEIN TUAE"/>
    <property type="match status" value="1"/>
</dbReference>
<evidence type="ECO:0000313" key="8">
    <source>
        <dbReference type="Proteomes" id="UP000282106"/>
    </source>
</evidence>
<proteinExistence type="predicted"/>
<dbReference type="GO" id="GO:0016020">
    <property type="term" value="C:membrane"/>
    <property type="evidence" value="ECO:0007669"/>
    <property type="project" value="UniProtKB-SubCell"/>
</dbReference>
<dbReference type="PANTHER" id="PTHR37422:SF13">
    <property type="entry name" value="LIPOPOLYSACCHARIDE BIOSYNTHESIS PROTEIN PA4999-RELATED"/>
    <property type="match status" value="1"/>
</dbReference>